<evidence type="ECO:0000313" key="1">
    <source>
        <dbReference type="EMBL" id="QHU07444.1"/>
    </source>
</evidence>
<sequence>MNYYKKGTFVIINDLKRNINFNSKLAIITDNKLEDNYVKIKTYNYLNEPTGFQNFKINKNKLKKFVDDKISYFNWSDNPVKTNNKISKYIKLS</sequence>
<protein>
    <submittedName>
        <fullName evidence="1">Uncharacterized protein</fullName>
    </submittedName>
</protein>
<accession>A0A6C0JUR1</accession>
<reference evidence="1" key="1">
    <citation type="journal article" date="2020" name="Nature">
        <title>Giant virus diversity and host interactions through global metagenomics.</title>
        <authorList>
            <person name="Schulz F."/>
            <person name="Roux S."/>
            <person name="Paez-Espino D."/>
            <person name="Jungbluth S."/>
            <person name="Walsh D.A."/>
            <person name="Denef V.J."/>
            <person name="McMahon K.D."/>
            <person name="Konstantinidis K.T."/>
            <person name="Eloe-Fadrosh E.A."/>
            <person name="Kyrpides N.C."/>
            <person name="Woyke T."/>
        </authorList>
    </citation>
    <scope>NUCLEOTIDE SEQUENCE</scope>
    <source>
        <strain evidence="1">GVMAG-S-1040241-154</strain>
    </source>
</reference>
<proteinExistence type="predicted"/>
<organism evidence="1">
    <name type="scientific">viral metagenome</name>
    <dbReference type="NCBI Taxonomy" id="1070528"/>
    <lineage>
        <taxon>unclassified sequences</taxon>
        <taxon>metagenomes</taxon>
        <taxon>organismal metagenomes</taxon>
    </lineage>
</organism>
<dbReference type="EMBL" id="MN740684">
    <property type="protein sequence ID" value="QHU07444.1"/>
    <property type="molecule type" value="Genomic_DNA"/>
</dbReference>
<dbReference type="AlphaFoldDB" id="A0A6C0JUR1"/>
<name>A0A6C0JUR1_9ZZZZ</name>